<dbReference type="OrthoDB" id="10042665at2759"/>
<proteinExistence type="predicted"/>
<dbReference type="GeneID" id="81405695"/>
<dbReference type="InterPro" id="IPR003959">
    <property type="entry name" value="ATPase_AAA_core"/>
</dbReference>
<feature type="domain" description="AAA+ ATPase" evidence="2">
    <location>
        <begin position="706"/>
        <end position="833"/>
    </location>
</feature>
<reference evidence="3" key="2">
    <citation type="journal article" date="2023" name="IMA Fungus">
        <title>Comparative genomic study of the Penicillium genus elucidates a diverse pangenome and 15 lateral gene transfer events.</title>
        <authorList>
            <person name="Petersen C."/>
            <person name="Sorensen T."/>
            <person name="Nielsen M.R."/>
            <person name="Sondergaard T.E."/>
            <person name="Sorensen J.L."/>
            <person name="Fitzpatrick D.A."/>
            <person name="Frisvad J.C."/>
            <person name="Nielsen K.L."/>
        </authorList>
    </citation>
    <scope>NUCLEOTIDE SEQUENCE</scope>
    <source>
        <strain evidence="3">IBT 22155</strain>
    </source>
</reference>
<dbReference type="InterPro" id="IPR056599">
    <property type="entry name" value="AAA_lid_fung"/>
</dbReference>
<evidence type="ECO:0000259" key="2">
    <source>
        <dbReference type="SMART" id="SM00382"/>
    </source>
</evidence>
<accession>A0A9W9GTM1</accession>
<dbReference type="EMBL" id="JAPQKL010000005">
    <property type="protein sequence ID" value="KAJ5129742.1"/>
    <property type="molecule type" value="Genomic_DNA"/>
</dbReference>
<evidence type="ECO:0000313" key="4">
    <source>
        <dbReference type="Proteomes" id="UP001149079"/>
    </source>
</evidence>
<dbReference type="Proteomes" id="UP001149079">
    <property type="component" value="Unassembled WGS sequence"/>
</dbReference>
<protein>
    <recommendedName>
        <fullName evidence="2">AAA+ ATPase domain-containing protein</fullName>
    </recommendedName>
</protein>
<dbReference type="Gene3D" id="3.40.50.300">
    <property type="entry name" value="P-loop containing nucleotide triphosphate hydrolases"/>
    <property type="match status" value="1"/>
</dbReference>
<gene>
    <name evidence="3" type="ORF">N7515_005781</name>
</gene>
<dbReference type="InterPro" id="IPR003593">
    <property type="entry name" value="AAA+_ATPase"/>
</dbReference>
<dbReference type="AlphaFoldDB" id="A0A9W9GTM1"/>
<dbReference type="GO" id="GO:0016887">
    <property type="term" value="F:ATP hydrolysis activity"/>
    <property type="evidence" value="ECO:0007669"/>
    <property type="project" value="InterPro"/>
</dbReference>
<dbReference type="Pfam" id="PF22942">
    <property type="entry name" value="DUF7025"/>
    <property type="match status" value="1"/>
</dbReference>
<dbReference type="RefSeq" id="XP_056520121.1">
    <property type="nucleotide sequence ID" value="XM_056666525.1"/>
</dbReference>
<dbReference type="InterPro" id="IPR054289">
    <property type="entry name" value="DUF7025"/>
</dbReference>
<dbReference type="CDD" id="cd19481">
    <property type="entry name" value="RecA-like_protease"/>
    <property type="match status" value="1"/>
</dbReference>
<evidence type="ECO:0000313" key="3">
    <source>
        <dbReference type="EMBL" id="KAJ5129742.1"/>
    </source>
</evidence>
<feature type="compositionally biased region" description="Pro residues" evidence="1">
    <location>
        <begin position="14"/>
        <end position="28"/>
    </location>
</feature>
<feature type="compositionally biased region" description="Low complexity" evidence="1">
    <location>
        <begin position="42"/>
        <end position="56"/>
    </location>
</feature>
<feature type="compositionally biased region" description="Basic and acidic residues" evidence="1">
    <location>
        <begin position="1"/>
        <end position="11"/>
    </location>
</feature>
<dbReference type="InterPro" id="IPR027417">
    <property type="entry name" value="P-loop_NTPase"/>
</dbReference>
<organism evidence="3 4">
    <name type="scientific">Penicillium bovifimosum</name>
    <dbReference type="NCBI Taxonomy" id="126998"/>
    <lineage>
        <taxon>Eukaryota</taxon>
        <taxon>Fungi</taxon>
        <taxon>Dikarya</taxon>
        <taxon>Ascomycota</taxon>
        <taxon>Pezizomycotina</taxon>
        <taxon>Eurotiomycetes</taxon>
        <taxon>Eurotiomycetidae</taxon>
        <taxon>Eurotiales</taxon>
        <taxon>Aspergillaceae</taxon>
        <taxon>Penicillium</taxon>
    </lineage>
</organism>
<dbReference type="PANTHER" id="PTHR46411:SF2">
    <property type="entry name" value="AAA+ ATPASE DOMAIN-CONTAINING PROTEIN"/>
    <property type="match status" value="1"/>
</dbReference>
<feature type="region of interest" description="Disordered" evidence="1">
    <location>
        <begin position="1"/>
        <end position="112"/>
    </location>
</feature>
<name>A0A9W9GTM1_9EURO</name>
<dbReference type="PANTHER" id="PTHR46411">
    <property type="entry name" value="FAMILY ATPASE, PUTATIVE-RELATED"/>
    <property type="match status" value="1"/>
</dbReference>
<dbReference type="SMART" id="SM00382">
    <property type="entry name" value="AAA"/>
    <property type="match status" value="1"/>
</dbReference>
<feature type="compositionally biased region" description="Polar residues" evidence="1">
    <location>
        <begin position="93"/>
        <end position="109"/>
    </location>
</feature>
<evidence type="ECO:0000256" key="1">
    <source>
        <dbReference type="SAM" id="MobiDB-lite"/>
    </source>
</evidence>
<dbReference type="Pfam" id="PF23232">
    <property type="entry name" value="AAA_lid_13"/>
    <property type="match status" value="1"/>
</dbReference>
<comment type="caution">
    <text evidence="3">The sequence shown here is derived from an EMBL/GenBank/DDBJ whole genome shotgun (WGS) entry which is preliminary data.</text>
</comment>
<dbReference type="Pfam" id="PF00004">
    <property type="entry name" value="AAA"/>
    <property type="match status" value="1"/>
</dbReference>
<reference evidence="3" key="1">
    <citation type="submission" date="2022-11" db="EMBL/GenBank/DDBJ databases">
        <authorList>
            <person name="Petersen C."/>
        </authorList>
    </citation>
    <scope>NUCLEOTIDE SEQUENCE</scope>
    <source>
        <strain evidence="3">IBT 22155</strain>
    </source>
</reference>
<keyword evidence="4" id="KW-1185">Reference proteome</keyword>
<dbReference type="GO" id="GO:0005524">
    <property type="term" value="F:ATP binding"/>
    <property type="evidence" value="ECO:0007669"/>
    <property type="project" value="InterPro"/>
</dbReference>
<sequence>MYHPFRPHDEYMPVPVPNPIPNPVPNPIPNDMTGGRRPREPASPSASGEPAAGPRPVLAYTPGKTEGESRRDHHRQLLAQQLNQQRHDIKRLQGSTQPVRPSGPNTSFPPSMPPGMVNNPSWYMSTAPGPAPYTPYPPVPAYPVNPPHPPARYASGDSSPSPAAEEMYARNPEYPNAVRSTMYTPPSQGSVSVSEANDLKAQITALQNKVRELEGKPAMTTASRYQILYRIEKDNTYPSNHWSFSDSEDEFNHQNRPAHVRESRSRSTSWSPWMGIYTDPPELIHRDSGAPYLRCNDPLLNFELYLALNKEISFVVFRNYKRRVTWSTSERGKYSKPEPFSESILAVSGSLKDAIENLLSGREFWSMRQEFQSKAEIHSPYLCVYHNRGAREAEIRQNLSSEAQRQLDLFRDYVELTRGNEYAAADSLLKKGKISAPYVPYLFKPNDLLVSFKNKEHVGYVARDWPVREQHDHDTSPSWSIRGQGWGFSGEFYKFLTDLRFEMPESHLLKDGGSMDDDLGQLPAHSGSDKEAEKEHAITDLAVYPIKYASADLCRTLERRGETFWKFRKQQYVSYQATEEENFQTMTHEGYMIDMKTYQRLHAGPTLNVNSFQGTRANTLDERAMARESPPPYPFSMLMPPRVIGFNLRLKQWIGLSVDRIWPMSWNKAAFENLAINPKSKDLIEAMVTNHLEPNYSADVIGGKGNGLIMLLHGGPGTGKTLTAESVAEIAEKPLYRVTCGDVGTKPEEVEKYLESVLHLGRIWDCVVLLDEADVFLEQRGLEDLHRNALVSAFLSVIEYFEGILILTTNRVDRFDEAFKSRIQLALHYPPLGEEQRRIIWRTFIQRQNGSSTDISNLVGSLDVLQREKLNGRQIRNAITTARQYAKWKKEVLRYDHLKDVIEVAAKFDEYLENVHRGGHMQV</sequence>
<dbReference type="SUPFAM" id="SSF52540">
    <property type="entry name" value="P-loop containing nucleoside triphosphate hydrolases"/>
    <property type="match status" value="1"/>
</dbReference>